<proteinExistence type="predicted"/>
<dbReference type="Proteomes" id="UP001178461">
    <property type="component" value="Chromosome 12"/>
</dbReference>
<evidence type="ECO:0000313" key="1">
    <source>
        <dbReference type="EMBL" id="CAI5788925.1"/>
    </source>
</evidence>
<name>A0AA35L306_9SAUR</name>
<protein>
    <submittedName>
        <fullName evidence="1">Uncharacterized protein</fullName>
    </submittedName>
</protein>
<dbReference type="AlphaFoldDB" id="A0AA35L306"/>
<evidence type="ECO:0000313" key="2">
    <source>
        <dbReference type="Proteomes" id="UP001178461"/>
    </source>
</evidence>
<reference evidence="1" key="1">
    <citation type="submission" date="2022-12" db="EMBL/GenBank/DDBJ databases">
        <authorList>
            <person name="Alioto T."/>
            <person name="Alioto T."/>
            <person name="Gomez Garrido J."/>
        </authorList>
    </citation>
    <scope>NUCLEOTIDE SEQUENCE</scope>
</reference>
<dbReference type="EMBL" id="OX395137">
    <property type="protein sequence ID" value="CAI5788925.1"/>
    <property type="molecule type" value="Genomic_DNA"/>
</dbReference>
<accession>A0AA35L306</accession>
<organism evidence="1 2">
    <name type="scientific">Podarcis lilfordi</name>
    <name type="common">Lilford's wall lizard</name>
    <dbReference type="NCBI Taxonomy" id="74358"/>
    <lineage>
        <taxon>Eukaryota</taxon>
        <taxon>Metazoa</taxon>
        <taxon>Chordata</taxon>
        <taxon>Craniata</taxon>
        <taxon>Vertebrata</taxon>
        <taxon>Euteleostomi</taxon>
        <taxon>Lepidosauria</taxon>
        <taxon>Squamata</taxon>
        <taxon>Bifurcata</taxon>
        <taxon>Unidentata</taxon>
        <taxon>Episquamata</taxon>
        <taxon>Laterata</taxon>
        <taxon>Lacertibaenia</taxon>
        <taxon>Lacertidae</taxon>
        <taxon>Podarcis</taxon>
    </lineage>
</organism>
<sequence>MKRTIVIRAEFLAVIIVPRPKKELKTCRSSNKDCAICDPVTPHWQIFCANPPPQKKTSVRKGACIHSKLKGT</sequence>
<keyword evidence="2" id="KW-1185">Reference proteome</keyword>
<gene>
    <name evidence="1" type="ORF">PODLI_1B040652</name>
</gene>